<evidence type="ECO:0000313" key="2">
    <source>
        <dbReference type="EMBL" id="XBH01603.1"/>
    </source>
</evidence>
<dbReference type="GO" id="GO:0003676">
    <property type="term" value="F:nucleic acid binding"/>
    <property type="evidence" value="ECO:0007669"/>
    <property type="project" value="InterPro"/>
</dbReference>
<dbReference type="AlphaFoldDB" id="A0AAU7C8X1"/>
<dbReference type="NCBIfam" id="NF033545">
    <property type="entry name" value="transpos_IS630"/>
    <property type="match status" value="1"/>
</dbReference>
<proteinExistence type="predicted"/>
<sequence>MLPAALGPDDLRRLTDLIRKQPDATLKQLKERGGFTCSLKTLWFAVRGLDLTFKKKSLHASERDRPDVQTKRRSFRRKVKKIEPKRLVFVDETGVTTAMTPTHARAPRGERAVDSAPGAWESMTVISALSLNGVRAPLTFPVATDTTAFQTYVDQVLVPSLHKGDVVVLDNIKPHLAPGVARAIEQVGASVLPLPPYSLDYTPIEEMYSKVKEFLRRVSTRTVTGLTDAIGEGLKQVILEDIIGWFNHAGLCATRE</sequence>
<dbReference type="PANTHER" id="PTHR46564">
    <property type="entry name" value="TRANSPOSASE"/>
    <property type="match status" value="1"/>
</dbReference>
<dbReference type="RefSeq" id="WP_406694345.1">
    <property type="nucleotide sequence ID" value="NZ_CP155447.1"/>
</dbReference>
<feature type="domain" description="Tc1-like transposase DDE" evidence="1">
    <location>
        <begin position="86"/>
        <end position="217"/>
    </location>
</feature>
<dbReference type="Gene3D" id="3.30.420.10">
    <property type="entry name" value="Ribonuclease H-like superfamily/Ribonuclease H"/>
    <property type="match status" value="1"/>
</dbReference>
<accession>A0AAU7C8X1</accession>
<evidence type="ECO:0000259" key="1">
    <source>
        <dbReference type="Pfam" id="PF13358"/>
    </source>
</evidence>
<dbReference type="InterPro" id="IPR038717">
    <property type="entry name" value="Tc1-like_DDE_dom"/>
</dbReference>
<reference evidence="2" key="1">
    <citation type="submission" date="2024-05" db="EMBL/GenBank/DDBJ databases">
        <title>Planctomycetes of the genus Singulisphaera possess chitinolytic capabilities.</title>
        <authorList>
            <person name="Ivanova A."/>
        </authorList>
    </citation>
    <scope>NUCLEOTIDE SEQUENCE</scope>
    <source>
        <strain evidence="2">Ch08T</strain>
    </source>
</reference>
<organism evidence="2">
    <name type="scientific">Singulisphaera sp. Ch08</name>
    <dbReference type="NCBI Taxonomy" id="3120278"/>
    <lineage>
        <taxon>Bacteria</taxon>
        <taxon>Pseudomonadati</taxon>
        <taxon>Planctomycetota</taxon>
        <taxon>Planctomycetia</taxon>
        <taxon>Isosphaerales</taxon>
        <taxon>Isosphaeraceae</taxon>
        <taxon>Singulisphaera</taxon>
    </lineage>
</organism>
<dbReference type="InterPro" id="IPR036397">
    <property type="entry name" value="RNaseH_sf"/>
</dbReference>
<dbReference type="EMBL" id="CP155447">
    <property type="protein sequence ID" value="XBH01603.1"/>
    <property type="molecule type" value="Genomic_DNA"/>
</dbReference>
<dbReference type="InterPro" id="IPR047655">
    <property type="entry name" value="Transpos_IS630-like"/>
</dbReference>
<name>A0AAU7C8X1_9BACT</name>
<gene>
    <name evidence="2" type="ORF">V5E97_25040</name>
</gene>
<dbReference type="Pfam" id="PF13358">
    <property type="entry name" value="DDE_3"/>
    <property type="match status" value="1"/>
</dbReference>
<protein>
    <submittedName>
        <fullName evidence="2">IS630 family transposase</fullName>
    </submittedName>
</protein>
<dbReference type="PANTHER" id="PTHR46564:SF1">
    <property type="entry name" value="TRANSPOSASE"/>
    <property type="match status" value="1"/>
</dbReference>